<dbReference type="Proteomes" id="UP001357485">
    <property type="component" value="Unassembled WGS sequence"/>
</dbReference>
<reference evidence="2 3" key="1">
    <citation type="submission" date="2023-08" db="EMBL/GenBank/DDBJ databases">
        <title>Black Yeasts Isolated from many extreme environments.</title>
        <authorList>
            <person name="Coleine C."/>
            <person name="Stajich J.E."/>
            <person name="Selbmann L."/>
        </authorList>
    </citation>
    <scope>NUCLEOTIDE SEQUENCE [LARGE SCALE GENOMIC DNA]</scope>
    <source>
        <strain evidence="2 3">CCFEE 536</strain>
    </source>
</reference>
<feature type="region of interest" description="Disordered" evidence="1">
    <location>
        <begin position="64"/>
        <end position="85"/>
    </location>
</feature>
<comment type="caution">
    <text evidence="2">The sequence shown here is derived from an EMBL/GenBank/DDBJ whole genome shotgun (WGS) entry which is preliminary data.</text>
</comment>
<feature type="compositionally biased region" description="Polar residues" evidence="1">
    <location>
        <begin position="1"/>
        <end position="18"/>
    </location>
</feature>
<dbReference type="EMBL" id="JAVRRA010004980">
    <property type="protein sequence ID" value="KAK5275178.1"/>
    <property type="molecule type" value="Genomic_DNA"/>
</dbReference>
<evidence type="ECO:0000313" key="2">
    <source>
        <dbReference type="EMBL" id="KAK5275178.1"/>
    </source>
</evidence>
<name>A0ABR0M0E9_9PEZI</name>
<protein>
    <submittedName>
        <fullName evidence="2">Uncharacterized protein</fullName>
    </submittedName>
</protein>
<feature type="non-terminal residue" evidence="2">
    <location>
        <position position="85"/>
    </location>
</feature>
<feature type="region of interest" description="Disordered" evidence="1">
    <location>
        <begin position="1"/>
        <end position="33"/>
    </location>
</feature>
<proteinExistence type="predicted"/>
<organism evidence="2 3">
    <name type="scientific">Cryomyces antarcticus</name>
    <dbReference type="NCBI Taxonomy" id="329879"/>
    <lineage>
        <taxon>Eukaryota</taxon>
        <taxon>Fungi</taxon>
        <taxon>Dikarya</taxon>
        <taxon>Ascomycota</taxon>
        <taxon>Pezizomycotina</taxon>
        <taxon>Dothideomycetes</taxon>
        <taxon>Dothideomycetes incertae sedis</taxon>
        <taxon>Cryomyces</taxon>
    </lineage>
</organism>
<keyword evidence="3" id="KW-1185">Reference proteome</keyword>
<evidence type="ECO:0000256" key="1">
    <source>
        <dbReference type="SAM" id="MobiDB-lite"/>
    </source>
</evidence>
<feature type="compositionally biased region" description="Basic and acidic residues" evidence="1">
    <location>
        <begin position="76"/>
        <end position="85"/>
    </location>
</feature>
<evidence type="ECO:0000313" key="3">
    <source>
        <dbReference type="Proteomes" id="UP001357485"/>
    </source>
</evidence>
<accession>A0ABR0M0E9</accession>
<gene>
    <name evidence="2" type="ORF">LTR16_012669</name>
</gene>
<sequence>MPLSMSAGSNLSAGTVSTAPMPAADTEIVGDDKKRQIAQNVEDGLTGEHPPTLIDAEIETLYSGYEKRRRSQQSDADPRDLGESP</sequence>